<protein>
    <recommendedName>
        <fullName evidence="7">CSN8/PSMD8/EIF3K domain-containing protein</fullName>
    </recommendedName>
</protein>
<dbReference type="InterPro" id="IPR033464">
    <property type="entry name" value="CSN8_PSD8_EIF3K"/>
</dbReference>
<gene>
    <name evidence="8" type="ORF">Cvel_24908</name>
</gene>
<proteinExistence type="predicted"/>
<dbReference type="Pfam" id="PF10075">
    <property type="entry name" value="CSN8_PSD8_EIF3K"/>
    <property type="match status" value="1"/>
</dbReference>
<dbReference type="AlphaFoldDB" id="A0A0G4H746"/>
<dbReference type="InterPro" id="IPR033205">
    <property type="entry name" value="COP9_CSN8"/>
</dbReference>
<dbReference type="EMBL" id="CDMZ01001936">
    <property type="protein sequence ID" value="CEM39537.1"/>
    <property type="molecule type" value="Genomic_DNA"/>
</dbReference>
<dbReference type="GO" id="GO:0010387">
    <property type="term" value="P:COP9 signalosome assembly"/>
    <property type="evidence" value="ECO:0007669"/>
    <property type="project" value="InterPro"/>
</dbReference>
<feature type="compositionally biased region" description="Gly residues" evidence="6">
    <location>
        <begin position="251"/>
        <end position="271"/>
    </location>
</feature>
<feature type="domain" description="CSN8/PSMD8/EIF3K" evidence="7">
    <location>
        <begin position="49"/>
        <end position="190"/>
    </location>
</feature>
<dbReference type="GO" id="GO:0000338">
    <property type="term" value="P:protein deneddylation"/>
    <property type="evidence" value="ECO:0007669"/>
    <property type="project" value="InterPro"/>
</dbReference>
<dbReference type="GO" id="GO:0005737">
    <property type="term" value="C:cytoplasm"/>
    <property type="evidence" value="ECO:0007669"/>
    <property type="project" value="UniProtKB-SubCell"/>
</dbReference>
<dbReference type="GO" id="GO:0008180">
    <property type="term" value="C:COP9 signalosome"/>
    <property type="evidence" value="ECO:0007669"/>
    <property type="project" value="UniProtKB-KW"/>
</dbReference>
<accession>A0A0G4H746</accession>
<evidence type="ECO:0000313" key="8">
    <source>
        <dbReference type="EMBL" id="CEM39537.1"/>
    </source>
</evidence>
<sequence length="358" mass="38591">MDEMELQTAVSEIRNLAESDQMVPEVLAEQCLFIELVLLEKGLSLEAFADFYAMHMLSYLLCDNLCEAKMLWMRMPERLRQRPLLSGVHKVLQALWRSERQNAFETLERIANAPPQDNVDAPIRKLSKLVADKQRQKAFELLSRAFSSISQEELAKLTGLPRDVAVESARGLGWTEEANGYLRPVLPAPVPPSVGVLEQLNSLTQDVAFLEQVDLQAMVKKEEESRVGGATGKGAGGGEERAHKPRTGVQGDAGGKGGGAGPMAGSAGGAHGKGPLDAVAFSVAATTRLLARLIPTLQVAVSSIDRIRAFADAVTTAFVSGFGAAWEEVIANPGVLRCAGLCEKQGRKKASHKGERHS</sequence>
<evidence type="ECO:0000256" key="5">
    <source>
        <dbReference type="ARBA" id="ARBA00023242"/>
    </source>
</evidence>
<evidence type="ECO:0000256" key="2">
    <source>
        <dbReference type="ARBA" id="ARBA00004496"/>
    </source>
</evidence>
<comment type="subcellular location">
    <subcellularLocation>
        <location evidence="2">Cytoplasm</location>
    </subcellularLocation>
    <subcellularLocation>
        <location evidence="1">Nucleus</location>
    </subcellularLocation>
</comment>
<feature type="region of interest" description="Disordered" evidence="6">
    <location>
        <begin position="221"/>
        <end position="271"/>
    </location>
</feature>
<organism evidence="8">
    <name type="scientific">Chromera velia CCMP2878</name>
    <dbReference type="NCBI Taxonomy" id="1169474"/>
    <lineage>
        <taxon>Eukaryota</taxon>
        <taxon>Sar</taxon>
        <taxon>Alveolata</taxon>
        <taxon>Colpodellida</taxon>
        <taxon>Chromeraceae</taxon>
        <taxon>Chromera</taxon>
    </lineage>
</organism>
<dbReference type="Gene3D" id="1.25.40.990">
    <property type="match status" value="1"/>
</dbReference>
<keyword evidence="4" id="KW-0736">Signalosome</keyword>
<dbReference type="PANTHER" id="PTHR13339">
    <property type="entry name" value="COP9 SIGNALOSOME COMPLEX SUBUNIT 8"/>
    <property type="match status" value="1"/>
</dbReference>
<evidence type="ECO:0000256" key="6">
    <source>
        <dbReference type="SAM" id="MobiDB-lite"/>
    </source>
</evidence>
<evidence type="ECO:0000256" key="4">
    <source>
        <dbReference type="ARBA" id="ARBA00022790"/>
    </source>
</evidence>
<keyword evidence="3" id="KW-0963">Cytoplasm</keyword>
<dbReference type="PANTHER" id="PTHR13339:SF0">
    <property type="entry name" value="COP9 SIGNALOSOME COMPLEX SUBUNIT 8"/>
    <property type="match status" value="1"/>
</dbReference>
<dbReference type="VEuPathDB" id="CryptoDB:Cvel_24908"/>
<evidence type="ECO:0000256" key="3">
    <source>
        <dbReference type="ARBA" id="ARBA00022490"/>
    </source>
</evidence>
<name>A0A0G4H746_9ALVE</name>
<reference evidence="8" key="1">
    <citation type="submission" date="2014-11" db="EMBL/GenBank/DDBJ databases">
        <authorList>
            <person name="Otto D Thomas"/>
            <person name="Naeem Raeece"/>
        </authorList>
    </citation>
    <scope>NUCLEOTIDE SEQUENCE</scope>
</reference>
<evidence type="ECO:0000259" key="7">
    <source>
        <dbReference type="Pfam" id="PF10075"/>
    </source>
</evidence>
<evidence type="ECO:0000256" key="1">
    <source>
        <dbReference type="ARBA" id="ARBA00004123"/>
    </source>
</evidence>
<keyword evidence="5" id="KW-0539">Nucleus</keyword>